<dbReference type="EMBL" id="BGZK01000418">
    <property type="protein sequence ID" value="GBP42424.1"/>
    <property type="molecule type" value="Genomic_DNA"/>
</dbReference>
<proteinExistence type="predicted"/>
<sequence length="71" mass="8080">MAGSCPHRHRAGVDGLKSESFNPKIGLRETIFARPDEEALQAEVVRRASRNRLSCYNENIYFDIGIVKLFE</sequence>
<organism evidence="1 2">
    <name type="scientific">Eumeta variegata</name>
    <name type="common">Bagworm moth</name>
    <name type="synonym">Eumeta japonica</name>
    <dbReference type="NCBI Taxonomy" id="151549"/>
    <lineage>
        <taxon>Eukaryota</taxon>
        <taxon>Metazoa</taxon>
        <taxon>Ecdysozoa</taxon>
        <taxon>Arthropoda</taxon>
        <taxon>Hexapoda</taxon>
        <taxon>Insecta</taxon>
        <taxon>Pterygota</taxon>
        <taxon>Neoptera</taxon>
        <taxon>Endopterygota</taxon>
        <taxon>Lepidoptera</taxon>
        <taxon>Glossata</taxon>
        <taxon>Ditrysia</taxon>
        <taxon>Tineoidea</taxon>
        <taxon>Psychidae</taxon>
        <taxon>Oiketicinae</taxon>
        <taxon>Eumeta</taxon>
    </lineage>
</organism>
<dbReference type="AlphaFoldDB" id="A0A4C1VWW0"/>
<name>A0A4C1VWW0_EUMVA</name>
<keyword evidence="2" id="KW-1185">Reference proteome</keyword>
<evidence type="ECO:0000313" key="2">
    <source>
        <dbReference type="Proteomes" id="UP000299102"/>
    </source>
</evidence>
<gene>
    <name evidence="1" type="ORF">EVAR_47717_1</name>
</gene>
<comment type="caution">
    <text evidence="1">The sequence shown here is derived from an EMBL/GenBank/DDBJ whole genome shotgun (WGS) entry which is preliminary data.</text>
</comment>
<evidence type="ECO:0000313" key="1">
    <source>
        <dbReference type="EMBL" id="GBP42424.1"/>
    </source>
</evidence>
<accession>A0A4C1VWW0</accession>
<protein>
    <submittedName>
        <fullName evidence="1">Uncharacterized protein</fullName>
    </submittedName>
</protein>
<dbReference type="Proteomes" id="UP000299102">
    <property type="component" value="Unassembled WGS sequence"/>
</dbReference>
<reference evidence="1 2" key="1">
    <citation type="journal article" date="2019" name="Commun. Biol.">
        <title>The bagworm genome reveals a unique fibroin gene that provides high tensile strength.</title>
        <authorList>
            <person name="Kono N."/>
            <person name="Nakamura H."/>
            <person name="Ohtoshi R."/>
            <person name="Tomita M."/>
            <person name="Numata K."/>
            <person name="Arakawa K."/>
        </authorList>
    </citation>
    <scope>NUCLEOTIDE SEQUENCE [LARGE SCALE GENOMIC DNA]</scope>
</reference>